<comment type="caution">
    <text evidence="1">The sequence shown here is derived from an EMBL/GenBank/DDBJ whole genome shotgun (WGS) entry which is preliminary data.</text>
</comment>
<reference evidence="2" key="1">
    <citation type="journal article" date="2024" name="IScience">
        <title>Strigolactones Initiate the Formation of Haustorium-like Structures in Castilleja.</title>
        <authorList>
            <person name="Buerger M."/>
            <person name="Peterson D."/>
            <person name="Chory J."/>
        </authorList>
    </citation>
    <scope>NUCLEOTIDE SEQUENCE [LARGE SCALE GENOMIC DNA]</scope>
</reference>
<evidence type="ECO:0000313" key="1">
    <source>
        <dbReference type="EMBL" id="KAL3629326.1"/>
    </source>
</evidence>
<organism evidence="1 2">
    <name type="scientific">Castilleja foliolosa</name>
    <dbReference type="NCBI Taxonomy" id="1961234"/>
    <lineage>
        <taxon>Eukaryota</taxon>
        <taxon>Viridiplantae</taxon>
        <taxon>Streptophyta</taxon>
        <taxon>Embryophyta</taxon>
        <taxon>Tracheophyta</taxon>
        <taxon>Spermatophyta</taxon>
        <taxon>Magnoliopsida</taxon>
        <taxon>eudicotyledons</taxon>
        <taxon>Gunneridae</taxon>
        <taxon>Pentapetalae</taxon>
        <taxon>asterids</taxon>
        <taxon>lamiids</taxon>
        <taxon>Lamiales</taxon>
        <taxon>Orobanchaceae</taxon>
        <taxon>Pedicularideae</taxon>
        <taxon>Castillejinae</taxon>
        <taxon>Castilleja</taxon>
    </lineage>
</organism>
<evidence type="ECO:0000313" key="2">
    <source>
        <dbReference type="Proteomes" id="UP001632038"/>
    </source>
</evidence>
<gene>
    <name evidence="1" type="ORF">CASFOL_026548</name>
</gene>
<dbReference type="AlphaFoldDB" id="A0ABD3CJ23"/>
<name>A0ABD3CJ23_9LAMI</name>
<dbReference type="EMBL" id="JAVIJP010000034">
    <property type="protein sequence ID" value="KAL3629326.1"/>
    <property type="molecule type" value="Genomic_DNA"/>
</dbReference>
<protein>
    <submittedName>
        <fullName evidence="1">Uncharacterized protein</fullName>
    </submittedName>
</protein>
<sequence>MASSSSTSSYSVLLRLICPKGILGKWSARSCASLFNRRALCTATNSSPWLMLPPEIEAGKMSYKFYSIADNKVQTRCLSDEIRNLRLTCR</sequence>
<accession>A0ABD3CJ23</accession>
<proteinExistence type="predicted"/>
<dbReference type="Proteomes" id="UP001632038">
    <property type="component" value="Unassembled WGS sequence"/>
</dbReference>
<keyword evidence="2" id="KW-1185">Reference proteome</keyword>